<dbReference type="EMBL" id="BJUA01000001">
    <property type="protein sequence ID" value="GEK16319.1"/>
    <property type="molecule type" value="Genomic_DNA"/>
</dbReference>
<feature type="region of interest" description="Disordered" evidence="1">
    <location>
        <begin position="52"/>
        <end position="85"/>
    </location>
</feature>
<sequence length="100" mass="10050">MIVPPERTAFASAVGVHDLAVPLPTYFTVAAVTGPPAAVTSDEVVDEPADVSAAGAAAGTATGAAEAGATTRPVTPRASAATAARRARIRVVERVGMRRR</sequence>
<dbReference type="Proteomes" id="UP000321386">
    <property type="component" value="Unassembled WGS sequence"/>
</dbReference>
<feature type="compositionally biased region" description="Low complexity" evidence="1">
    <location>
        <begin position="53"/>
        <end position="84"/>
    </location>
</feature>
<protein>
    <submittedName>
        <fullName evidence="2">Uncharacterized protein</fullName>
    </submittedName>
</protein>
<reference evidence="2 3" key="1">
    <citation type="submission" date="2019-07" db="EMBL/GenBank/DDBJ databases">
        <title>Whole genome shotgun sequence of Cellulomonas persica NBRC 101101.</title>
        <authorList>
            <person name="Hosoyama A."/>
            <person name="Uohara A."/>
            <person name="Ohji S."/>
            <person name="Ichikawa N."/>
        </authorList>
    </citation>
    <scope>NUCLEOTIDE SEQUENCE [LARGE SCALE GENOMIC DNA]</scope>
    <source>
        <strain evidence="2 3">NBRC 101101</strain>
    </source>
</reference>
<proteinExistence type="predicted"/>
<organism evidence="2 3">
    <name type="scientific">Cellulomonas persica</name>
    <dbReference type="NCBI Taxonomy" id="76861"/>
    <lineage>
        <taxon>Bacteria</taxon>
        <taxon>Bacillati</taxon>
        <taxon>Actinomycetota</taxon>
        <taxon>Actinomycetes</taxon>
        <taxon>Micrococcales</taxon>
        <taxon>Cellulomonadaceae</taxon>
        <taxon>Cellulomonas</taxon>
    </lineage>
</organism>
<gene>
    <name evidence="2" type="ORF">CPE01_00520</name>
</gene>
<comment type="caution">
    <text evidence="2">The sequence shown here is derived from an EMBL/GenBank/DDBJ whole genome shotgun (WGS) entry which is preliminary data.</text>
</comment>
<evidence type="ECO:0000313" key="3">
    <source>
        <dbReference type="Proteomes" id="UP000321386"/>
    </source>
</evidence>
<evidence type="ECO:0000256" key="1">
    <source>
        <dbReference type="SAM" id="MobiDB-lite"/>
    </source>
</evidence>
<evidence type="ECO:0000313" key="2">
    <source>
        <dbReference type="EMBL" id="GEK16319.1"/>
    </source>
</evidence>
<accession>A0A510UP48</accession>
<name>A0A510UP48_9CELL</name>
<keyword evidence="3" id="KW-1185">Reference proteome</keyword>
<dbReference type="AlphaFoldDB" id="A0A510UP48"/>